<dbReference type="EMBL" id="CP000542">
    <property type="protein sequence ID" value="ABM57702.1"/>
    <property type="molecule type" value="Genomic_DNA"/>
</dbReference>
<evidence type="ECO:0000313" key="4">
    <source>
        <dbReference type="Proteomes" id="UP000000374"/>
    </source>
</evidence>
<evidence type="ECO:0000313" key="3">
    <source>
        <dbReference type="EMBL" id="ABM57702.1"/>
    </source>
</evidence>
<evidence type="ECO:0000259" key="2">
    <source>
        <dbReference type="Pfam" id="PF24883"/>
    </source>
</evidence>
<proteinExistence type="predicted"/>
<name>A1WJ95_VEREI</name>
<dbReference type="SUPFAM" id="SSF52540">
    <property type="entry name" value="P-loop containing nucleoside triphosphate hydrolases"/>
    <property type="match status" value="1"/>
</dbReference>
<gene>
    <name evidence="3" type="ordered locus">Veis_1949</name>
</gene>
<feature type="domain" description="Nephrocystin 3-like N-terminal" evidence="2">
    <location>
        <begin position="261"/>
        <end position="383"/>
    </location>
</feature>
<dbReference type="InterPro" id="IPR056884">
    <property type="entry name" value="NPHP3-like_N"/>
</dbReference>
<accession>A1WJ95</accession>
<dbReference type="KEGG" id="vei:Veis_1949"/>
<dbReference type="Proteomes" id="UP000000374">
    <property type="component" value="Chromosome"/>
</dbReference>
<dbReference type="STRING" id="391735.Veis_1949"/>
<keyword evidence="4" id="KW-1185">Reference proteome</keyword>
<sequence length="1466" mass="166710">MTSNISLKHSAIPLSGYLYQNLVGIKLLCDWLDDPNLYDWVKFEADDDESPKGLDDIVAHRTDGLLDLYQVKFTVDPSTPKNFLSWEWLLEHRPKGKSLIQKWYAAWESASGSPVHLAALVTNRRPDREFQGCMNAAALLVEFDKIPADARATLLEQLPSADRAESFFRTFNFQHSYQGFLSLRGTLSDRLVGRHTTYHGWHTLLNATVDWAIRKNFPPPHGQITLDIIRGEIDSHRPAPLNQSFQVPAGYEPPSIPFHQKFSAQILSTSSRIFVLWGSPGQGKSTYLSFLCKEFEQREIPYIRQHYFLDLSDPSERFSLVSVANSMMAQMENYHGQFVDQLSNKPESLRQWIEACALGYQKSGKQFVIVVDGLDHIWRENDRDIAPLDSLFQHLLPLPQNAVLVIGTQRVSVEQLPSRLNNQSEPEDWYELPLMSQASTRCWLEERHRSGQFELHEQNGKQSEIEKADLIAQFTEAFQTLSQGHPLHLTYSFEAMKLQHRILRPEEVAQLAACPDGDIRGYYKSLWQRLSYDAKDALHLVADSGFPWPVFSLEDTLGIRPGILQTEIRHLLYDSEAGLIPFHGSLPAFIRELEEHDVRTEHLAPKVVKWLNERAPAYHRWGWLWLYQARCGSTDNLVFQPGRDWIIKSMSKAYPKKQLIKILTSAETAAFSQKNFARAVRLRWLKIRLQNGTTFQIDNPTRIDECALSLTDDDYPLKNLSTAFRTANIADLLLLGRQYLRARRIEEAIECRKAIGIRLADTIRSGTANARSHESDVKALLELCAATSTFESTVLKDCFRRRAYGPSRFRFFIGELAKLRDIDKLLRWLPIPLPYGMRSDLELEIVRVAGINRISLHEYPEFGQLRKHPISECWARLYAPSKARPIPFSLDASVYNKDAWYDVSSGSLECFLHGLFFYIVAKTLEVKGANLTINPPTTQKRKWLNEVLTEITRCAALAGKMLVRHERPKFDFLFAALSSLPETKDYDTHADHQSLKRALLAISKDLFLISGALEAPRLISGTEWTRAKQARHFWFHGWLEDCLRTGVVLIESDIVRRELADRMATIKREISQIDERANSYLALCELACKTDSLEAIGKSLLHSSLACVMGYGCRKDPTIHHVLDAIQAVAQADANFAKSMLIKICPVVANISVITDGSETRHALATMAVMFAKYMPETYADMYDHLLKSGEWYLSECALSAVVPTIVGSAIGRNVIGPTMWDAESVGKLRALASAGSVYANEIIEINSKFLGLASLELGDEEKNGTSFSLDDGHGIDISVFGPHQYEALIDALHQKSQYIAEERMVREWFAYWRGKGKGAELLRNLRKYLTEENVPTGISSIFDSMFEISLRLDGTVKAYRWLVAAQIHRKGWDEFYYREEEALNRFKVFASHYAARWEDFIFDTTTPKTGLDAEPLAIPHSRLVHFLHAVGQISDAIKITKEMVNATVEEVSDIPLPIPLWFKGN</sequence>
<dbReference type="InterPro" id="IPR027417">
    <property type="entry name" value="P-loop_NTPase"/>
</dbReference>
<organism evidence="3 4">
    <name type="scientific">Verminephrobacter eiseniae (strain EF01-2)</name>
    <dbReference type="NCBI Taxonomy" id="391735"/>
    <lineage>
        <taxon>Bacteria</taxon>
        <taxon>Pseudomonadati</taxon>
        <taxon>Pseudomonadota</taxon>
        <taxon>Betaproteobacteria</taxon>
        <taxon>Burkholderiales</taxon>
        <taxon>Comamonadaceae</taxon>
        <taxon>Verminephrobacter</taxon>
    </lineage>
</organism>
<dbReference type="Pfam" id="PF24883">
    <property type="entry name" value="NPHP3_N"/>
    <property type="match status" value="1"/>
</dbReference>
<reference evidence="4" key="1">
    <citation type="submission" date="2006-12" db="EMBL/GenBank/DDBJ databases">
        <title>Complete sequence of chromosome 1 of Verminephrobacter eiseniae EF01-2.</title>
        <authorList>
            <person name="Copeland A."/>
            <person name="Lucas S."/>
            <person name="Lapidus A."/>
            <person name="Barry K."/>
            <person name="Detter J.C."/>
            <person name="Glavina del Rio T."/>
            <person name="Dalin E."/>
            <person name="Tice H."/>
            <person name="Pitluck S."/>
            <person name="Chertkov O."/>
            <person name="Brettin T."/>
            <person name="Bruce D."/>
            <person name="Han C."/>
            <person name="Tapia R."/>
            <person name="Gilna P."/>
            <person name="Schmutz J."/>
            <person name="Larimer F."/>
            <person name="Land M."/>
            <person name="Hauser L."/>
            <person name="Kyrpides N."/>
            <person name="Kim E."/>
            <person name="Stahl D."/>
            <person name="Richardson P."/>
        </authorList>
    </citation>
    <scope>NUCLEOTIDE SEQUENCE [LARGE SCALE GENOMIC DNA]</scope>
    <source>
        <strain evidence="4">EF01-2</strain>
    </source>
</reference>
<keyword evidence="1" id="KW-0677">Repeat</keyword>
<evidence type="ECO:0000256" key="1">
    <source>
        <dbReference type="ARBA" id="ARBA00022737"/>
    </source>
</evidence>
<protein>
    <recommendedName>
        <fullName evidence="2">Nephrocystin 3-like N-terminal domain-containing protein</fullName>
    </recommendedName>
</protein>
<dbReference type="HOGENOM" id="CLU_002002_0_0_4"/>
<dbReference type="Gene3D" id="3.40.50.300">
    <property type="entry name" value="P-loop containing nucleotide triphosphate hydrolases"/>
    <property type="match status" value="1"/>
</dbReference>
<dbReference type="eggNOG" id="COG1674">
    <property type="taxonomic scope" value="Bacteria"/>
</dbReference>